<evidence type="ECO:0000256" key="7">
    <source>
        <dbReference type="ARBA" id="ARBA00022723"/>
    </source>
</evidence>
<evidence type="ECO:0000256" key="8">
    <source>
        <dbReference type="ARBA" id="ARBA00022763"/>
    </source>
</evidence>
<dbReference type="GO" id="GO:0046872">
    <property type="term" value="F:metal ion binding"/>
    <property type="evidence" value="ECO:0007669"/>
    <property type="project" value="UniProtKB-KW"/>
</dbReference>
<comment type="cofactor">
    <cofactor evidence="2">
        <name>[4Fe-4S] cluster</name>
        <dbReference type="ChEBI" id="CHEBI:49883"/>
    </cofactor>
</comment>
<dbReference type="AlphaFoldDB" id="D3UGC5"/>
<dbReference type="RefSeq" id="WP_013022639.1">
    <property type="nucleotide sequence ID" value="NC_013949.1"/>
</dbReference>
<evidence type="ECO:0000313" key="15">
    <source>
        <dbReference type="EMBL" id="CBG39546.1"/>
    </source>
</evidence>
<keyword evidence="7" id="KW-0479">Metal-binding</keyword>
<dbReference type="GO" id="GO:0051536">
    <property type="term" value="F:iron-sulfur cluster binding"/>
    <property type="evidence" value="ECO:0007669"/>
    <property type="project" value="UniProtKB-KW"/>
</dbReference>
<dbReference type="PROSITE" id="PS01155">
    <property type="entry name" value="ENDONUCLEASE_III_2"/>
    <property type="match status" value="1"/>
</dbReference>
<dbReference type="STRING" id="679897.HMU02840"/>
<evidence type="ECO:0000256" key="11">
    <source>
        <dbReference type="ARBA" id="ARBA00023014"/>
    </source>
</evidence>
<name>D3UGC5_HELM1</name>
<keyword evidence="16" id="KW-1185">Reference proteome</keyword>
<dbReference type="Proteomes" id="UP000001522">
    <property type="component" value="Chromosome"/>
</dbReference>
<evidence type="ECO:0000256" key="9">
    <source>
        <dbReference type="ARBA" id="ARBA00022801"/>
    </source>
</evidence>
<dbReference type="HOGENOM" id="CLU_012862_0_2_7"/>
<dbReference type="KEGG" id="hms:HMU02840"/>
<keyword evidence="9 15" id="KW-0378">Hydrolase</keyword>
<dbReference type="CDD" id="cd00056">
    <property type="entry name" value="ENDO3c"/>
    <property type="match status" value="1"/>
</dbReference>
<comment type="similarity">
    <text evidence="4">Belongs to the Nth/MutY family.</text>
</comment>
<feature type="domain" description="HhH-GPD" evidence="14">
    <location>
        <begin position="39"/>
        <end position="181"/>
    </location>
</feature>
<evidence type="ECO:0000313" key="16">
    <source>
        <dbReference type="Proteomes" id="UP000001522"/>
    </source>
</evidence>
<dbReference type="EMBL" id="FN555004">
    <property type="protein sequence ID" value="CBG39546.1"/>
    <property type="molecule type" value="Genomic_DNA"/>
</dbReference>
<dbReference type="PANTHER" id="PTHR42944:SF1">
    <property type="entry name" value="ADENINE DNA GLYCOSYLASE"/>
    <property type="match status" value="1"/>
</dbReference>
<gene>
    <name evidence="15" type="primary">mutY</name>
    <name evidence="15" type="ordered locus">HMU02840</name>
</gene>
<dbReference type="GO" id="GO:0000701">
    <property type="term" value="F:purine-specific mismatch base pair DNA N-glycosylase activity"/>
    <property type="evidence" value="ECO:0007669"/>
    <property type="project" value="UniProtKB-EC"/>
</dbReference>
<protein>
    <recommendedName>
        <fullName evidence="6">Adenine DNA glycosylase</fullName>
        <ecNumber evidence="5">3.2.2.31</ecNumber>
    </recommendedName>
</protein>
<keyword evidence="10" id="KW-0408">Iron</keyword>
<dbReference type="InterPro" id="IPR004036">
    <property type="entry name" value="Endonuclease-III-like_CS2"/>
</dbReference>
<sequence length="312" mass="35721">MNEQELLLEWYERCGRKELPWRNLMGDQASYGVYVSEVMLQQTRVSAVLEYFDAFMRAYPTLHSLSLASQDAVLLLWQGLGYYSRAKNLLKTARMTGTKLPSDLDSLLALPGIGDYTARAILCFGFGQAVGFYDTNIKRFFCRYFALTAPSHKTLHRIAQDFLNLKNPFDHNQALLDLGALVCLPKNPHCKICPLHLTCKGRHHPSLYSAGKKVMYTPLTLHLGVYEEGGCVAMFRDQKWNGLYSFPEILPESGRWIGEVKHTRTHYKITAKIYRLYSLPKQAGIELLEDRERFPMSSLSRKILEKLKQCPS</sequence>
<evidence type="ECO:0000256" key="2">
    <source>
        <dbReference type="ARBA" id="ARBA00001966"/>
    </source>
</evidence>
<comment type="function">
    <text evidence="3">Adenine glycosylase active on G-A mispairs. MutY also corrects error-prone DNA synthesis past GO lesions which are due to the oxidatively damaged form of guanine: 7,8-dihydro-8-oxoguanine (8-oxo-dGTP).</text>
</comment>
<dbReference type="Pfam" id="PF00633">
    <property type="entry name" value="HHH"/>
    <property type="match status" value="1"/>
</dbReference>
<organism evidence="15 16">
    <name type="scientific">Helicobacter mustelae (strain ATCC 43772 / CCUG 25715 / CIP 103759 / LMG 18044 / NCTC 12198 / R85-136P)</name>
    <name type="common">Campylobacter mustelae</name>
    <dbReference type="NCBI Taxonomy" id="679897"/>
    <lineage>
        <taxon>Bacteria</taxon>
        <taxon>Pseudomonadati</taxon>
        <taxon>Campylobacterota</taxon>
        <taxon>Epsilonproteobacteria</taxon>
        <taxon>Campylobacterales</taxon>
        <taxon>Helicobacteraceae</taxon>
        <taxon>Helicobacter</taxon>
    </lineage>
</organism>
<reference evidence="15 16" key="1">
    <citation type="journal article" date="2010" name="BMC Genomics">
        <title>Comparative genomics and proteomics of Helicobacter mustelae, an ulcerogenic and carcinogenic gastric pathogen.</title>
        <authorList>
            <person name="O'Toole P.W."/>
            <person name="Snelling W.J."/>
            <person name="Canchaya C."/>
            <person name="Forde B.M."/>
            <person name="Hardie K.R."/>
            <person name="Josenhans C."/>
            <person name="Graham R.L.J."/>
            <person name="McMullan G."/>
            <person name="Parkhill J."/>
            <person name="Belda E."/>
            <person name="Bentley S.D."/>
        </authorList>
    </citation>
    <scope>NUCLEOTIDE SEQUENCE [LARGE SCALE GENOMIC DNA]</scope>
    <source>
        <strain evidence="16">ATCC 43772 / LMG 18044 / NCTC 12198 / 12198</strain>
    </source>
</reference>
<proteinExistence type="inferred from homology"/>
<comment type="catalytic activity">
    <reaction evidence="1">
        <text>Hydrolyzes free adenine bases from 7,8-dihydro-8-oxoguanine:adenine mismatched double-stranded DNA, leaving an apurinic site.</text>
        <dbReference type="EC" id="3.2.2.31"/>
    </reaction>
</comment>
<accession>D3UGC5</accession>
<keyword evidence="13 15" id="KW-0326">Glycosidase</keyword>
<evidence type="ECO:0000256" key="10">
    <source>
        <dbReference type="ARBA" id="ARBA00023004"/>
    </source>
</evidence>
<evidence type="ECO:0000256" key="5">
    <source>
        <dbReference type="ARBA" id="ARBA00012045"/>
    </source>
</evidence>
<dbReference type="PANTHER" id="PTHR42944">
    <property type="entry name" value="ADENINE DNA GLYCOSYLASE"/>
    <property type="match status" value="1"/>
</dbReference>
<keyword evidence="11" id="KW-0411">Iron-sulfur</keyword>
<evidence type="ECO:0000256" key="3">
    <source>
        <dbReference type="ARBA" id="ARBA00002933"/>
    </source>
</evidence>
<dbReference type="GO" id="GO:0035485">
    <property type="term" value="F:adenine/guanine mispair binding"/>
    <property type="evidence" value="ECO:0007669"/>
    <property type="project" value="TreeGrafter"/>
</dbReference>
<dbReference type="InterPro" id="IPR000445">
    <property type="entry name" value="HhH_motif"/>
</dbReference>
<dbReference type="SUPFAM" id="SSF48150">
    <property type="entry name" value="DNA-glycosylase"/>
    <property type="match status" value="1"/>
</dbReference>
<dbReference type="GO" id="GO:0034039">
    <property type="term" value="F:8-oxo-7,8-dihydroguanine DNA N-glycosylase activity"/>
    <property type="evidence" value="ECO:0007669"/>
    <property type="project" value="TreeGrafter"/>
</dbReference>
<dbReference type="InterPro" id="IPR044298">
    <property type="entry name" value="MIG/MutY"/>
</dbReference>
<dbReference type="GO" id="GO:0006284">
    <property type="term" value="P:base-excision repair"/>
    <property type="evidence" value="ECO:0007669"/>
    <property type="project" value="InterPro"/>
</dbReference>
<dbReference type="SMART" id="SM00478">
    <property type="entry name" value="ENDO3c"/>
    <property type="match status" value="1"/>
</dbReference>
<keyword evidence="8" id="KW-0227">DNA damage</keyword>
<evidence type="ECO:0000259" key="14">
    <source>
        <dbReference type="SMART" id="SM00478"/>
    </source>
</evidence>
<dbReference type="InterPro" id="IPR023170">
    <property type="entry name" value="HhH_base_excis_C"/>
</dbReference>
<evidence type="ECO:0000256" key="13">
    <source>
        <dbReference type="ARBA" id="ARBA00023295"/>
    </source>
</evidence>
<dbReference type="InterPro" id="IPR011257">
    <property type="entry name" value="DNA_glycosylase"/>
</dbReference>
<keyword evidence="12" id="KW-0234">DNA repair</keyword>
<evidence type="ECO:0000256" key="4">
    <source>
        <dbReference type="ARBA" id="ARBA00008343"/>
    </source>
</evidence>
<dbReference type="GO" id="GO:0006298">
    <property type="term" value="P:mismatch repair"/>
    <property type="evidence" value="ECO:0007669"/>
    <property type="project" value="TreeGrafter"/>
</dbReference>
<dbReference type="InterPro" id="IPR003265">
    <property type="entry name" value="HhH-GPD_domain"/>
</dbReference>
<evidence type="ECO:0000256" key="12">
    <source>
        <dbReference type="ARBA" id="ARBA00023204"/>
    </source>
</evidence>
<dbReference type="EC" id="3.2.2.31" evidence="5"/>
<dbReference type="Pfam" id="PF00730">
    <property type="entry name" value="HhH-GPD"/>
    <property type="match status" value="1"/>
</dbReference>
<dbReference type="eggNOG" id="COG1194">
    <property type="taxonomic scope" value="Bacteria"/>
</dbReference>
<dbReference type="Gene3D" id="1.10.1670.10">
    <property type="entry name" value="Helix-hairpin-Helix base-excision DNA repair enzymes (C-terminal)"/>
    <property type="match status" value="1"/>
</dbReference>
<dbReference type="GO" id="GO:0032357">
    <property type="term" value="F:oxidized purine DNA binding"/>
    <property type="evidence" value="ECO:0007669"/>
    <property type="project" value="TreeGrafter"/>
</dbReference>
<dbReference type="Gene3D" id="1.10.340.30">
    <property type="entry name" value="Hypothetical protein, domain 2"/>
    <property type="match status" value="1"/>
</dbReference>
<evidence type="ECO:0000256" key="1">
    <source>
        <dbReference type="ARBA" id="ARBA00000843"/>
    </source>
</evidence>
<evidence type="ECO:0000256" key="6">
    <source>
        <dbReference type="ARBA" id="ARBA00022023"/>
    </source>
</evidence>